<organism evidence="15 16">
    <name type="scientific">Ketobacter alkanivorans</name>
    <dbReference type="NCBI Taxonomy" id="1917421"/>
    <lineage>
        <taxon>Bacteria</taxon>
        <taxon>Pseudomonadati</taxon>
        <taxon>Pseudomonadota</taxon>
        <taxon>Gammaproteobacteria</taxon>
        <taxon>Pseudomonadales</taxon>
        <taxon>Ketobacteraceae</taxon>
        <taxon>Ketobacter</taxon>
    </lineage>
</organism>
<evidence type="ECO:0000313" key="15">
    <source>
        <dbReference type="EMBL" id="AUM14690.1"/>
    </source>
</evidence>
<dbReference type="InterPro" id="IPR001269">
    <property type="entry name" value="DUS_fam"/>
</dbReference>
<name>A0A2K9LR21_9GAMM</name>
<reference evidence="16" key="1">
    <citation type="submission" date="2017-08" db="EMBL/GenBank/DDBJ databases">
        <title>Direct submision.</title>
        <authorList>
            <person name="Kim S.-J."/>
            <person name="Rhee S.-K."/>
        </authorList>
    </citation>
    <scope>NUCLEOTIDE SEQUENCE [LARGE SCALE GENOMIC DNA]</scope>
    <source>
        <strain evidence="16">GI5</strain>
    </source>
</reference>
<dbReference type="PIRSF" id="PIRSF006621">
    <property type="entry name" value="Dus"/>
    <property type="match status" value="1"/>
</dbReference>
<dbReference type="EC" id="1.3.1.91" evidence="10"/>
<feature type="binding site" evidence="10 13">
    <location>
        <begin position="208"/>
        <end position="210"/>
    </location>
    <ligand>
        <name>FMN</name>
        <dbReference type="ChEBI" id="CHEBI:58210"/>
    </ligand>
</feature>
<evidence type="ECO:0000259" key="14">
    <source>
        <dbReference type="Pfam" id="PF01207"/>
    </source>
</evidence>
<comment type="catalytic activity">
    <reaction evidence="10">
        <text>5,6-dihydrouridine(20) in tRNA + NADP(+) = uridine(20) in tRNA + NADPH + H(+)</text>
        <dbReference type="Rhea" id="RHEA:53336"/>
        <dbReference type="Rhea" id="RHEA-COMP:13533"/>
        <dbReference type="Rhea" id="RHEA-COMP:13534"/>
        <dbReference type="ChEBI" id="CHEBI:15378"/>
        <dbReference type="ChEBI" id="CHEBI:57783"/>
        <dbReference type="ChEBI" id="CHEBI:58349"/>
        <dbReference type="ChEBI" id="CHEBI:65315"/>
        <dbReference type="ChEBI" id="CHEBI:74443"/>
        <dbReference type="EC" id="1.3.1.91"/>
    </reaction>
</comment>
<keyword evidence="8 10" id="KW-0560">Oxidoreductase</keyword>
<dbReference type="InterPro" id="IPR013785">
    <property type="entry name" value="Aldolase_TIM"/>
</dbReference>
<feature type="binding site" evidence="10 13">
    <location>
        <position position="67"/>
    </location>
    <ligand>
        <name>FMN</name>
        <dbReference type="ChEBI" id="CHEBI:58210"/>
    </ligand>
</feature>
<feature type="site" description="Interacts with tRNA; defines subfamily-specific binding signature" evidence="10">
    <location>
        <position position="296"/>
    </location>
</feature>
<dbReference type="HAMAP" id="MF_02041">
    <property type="entry name" value="DusA_subfam"/>
    <property type="match status" value="1"/>
</dbReference>
<keyword evidence="5 10" id="KW-0819">tRNA processing</keyword>
<dbReference type="PROSITE" id="PS01136">
    <property type="entry name" value="UPF0034"/>
    <property type="match status" value="1"/>
</dbReference>
<keyword evidence="2 10" id="KW-0820">tRNA-binding</keyword>
<dbReference type="PANTHER" id="PTHR42907:SF1">
    <property type="entry name" value="FMN-LINKED OXIDOREDUCTASES SUPERFAMILY PROTEIN"/>
    <property type="match status" value="1"/>
</dbReference>
<dbReference type="GO" id="GO:0102266">
    <property type="term" value="F:tRNA-dihydrouridine20a synthase activity"/>
    <property type="evidence" value="ECO:0007669"/>
    <property type="project" value="RHEA"/>
</dbReference>
<feature type="site" description="Interacts with tRNA; defines subfamily-specific binding signature" evidence="10">
    <location>
        <position position="180"/>
    </location>
</feature>
<accession>A0A2K9LR21</accession>
<dbReference type="RefSeq" id="WP_101896063.1">
    <property type="nucleotide sequence ID" value="NZ_CP022684.1"/>
</dbReference>
<feature type="site" description="Interacts with tRNA; defines subfamily-specific binding signature" evidence="10">
    <location>
        <position position="299"/>
    </location>
</feature>
<feature type="site" description="Interacts with tRNA" evidence="10">
    <location>
        <position position="183"/>
    </location>
</feature>
<keyword evidence="16" id="KW-1185">Reference proteome</keyword>
<comment type="function">
    <text evidence="9 10">Catalyzes the synthesis of 5,6-dihydrouridine (D), a modified base found in the D-loop of most tRNAs, via the reduction of the C5-C6 double bond in target uridines. Specifically modifies U20 and U20a in tRNAs.</text>
</comment>
<dbReference type="GO" id="GO:0102264">
    <property type="term" value="F:tRNA-dihydrouridine20 synthase activity"/>
    <property type="evidence" value="ECO:0007669"/>
    <property type="project" value="UniProtKB-EC"/>
</dbReference>
<proteinExistence type="inferred from homology"/>
<feature type="active site" description="Proton donor" evidence="10 12">
    <location>
        <position position="97"/>
    </location>
</feature>
<feature type="binding site" evidence="10 13">
    <location>
        <begin position="230"/>
        <end position="231"/>
    </location>
    <ligand>
        <name>FMN</name>
        <dbReference type="ChEBI" id="CHEBI:58210"/>
    </ligand>
</feature>
<evidence type="ECO:0000313" key="16">
    <source>
        <dbReference type="Proteomes" id="UP000235116"/>
    </source>
</evidence>
<comment type="similarity">
    <text evidence="10">Belongs to the Dus family. DusA subfamily.</text>
</comment>
<evidence type="ECO:0000256" key="11">
    <source>
        <dbReference type="PIRNR" id="PIRNR006621"/>
    </source>
</evidence>
<feature type="binding site" evidence="10 13">
    <location>
        <position position="168"/>
    </location>
    <ligand>
        <name>FMN</name>
        <dbReference type="ChEBI" id="CHEBI:58210"/>
    </ligand>
</feature>
<protein>
    <recommendedName>
        <fullName evidence="10">tRNA-dihydrouridine(20/20a) synthase</fullName>
        <ecNumber evidence="10">1.3.1.91</ecNumber>
    </recommendedName>
    <alternativeName>
        <fullName evidence="10">U20-specific dihydrouridine synthase</fullName>
        <shortName evidence="10">U20-specific Dus</shortName>
    </alternativeName>
    <alternativeName>
        <fullName evidence="10">tRNA-dihydrouridine synthase A</fullName>
    </alternativeName>
</protein>
<gene>
    <name evidence="10" type="primary">dusA</name>
    <name evidence="15" type="ORF">Kalk_20640</name>
</gene>
<keyword evidence="13" id="KW-0547">Nucleotide-binding</keyword>
<evidence type="ECO:0000256" key="13">
    <source>
        <dbReference type="PIRSR" id="PIRSR006621-2"/>
    </source>
</evidence>
<keyword evidence="6 10" id="KW-0521">NADP</keyword>
<feature type="binding site" evidence="10 13">
    <location>
        <position position="136"/>
    </location>
    <ligand>
        <name>FMN</name>
        <dbReference type="ChEBI" id="CHEBI:58210"/>
    </ligand>
</feature>
<comment type="catalytic activity">
    <reaction evidence="10">
        <text>5,6-dihydrouridine(20) in tRNA + NAD(+) = uridine(20) in tRNA + NADH + H(+)</text>
        <dbReference type="Rhea" id="RHEA:53340"/>
        <dbReference type="Rhea" id="RHEA-COMP:13533"/>
        <dbReference type="Rhea" id="RHEA-COMP:13534"/>
        <dbReference type="ChEBI" id="CHEBI:15378"/>
        <dbReference type="ChEBI" id="CHEBI:57540"/>
        <dbReference type="ChEBI" id="CHEBI:57945"/>
        <dbReference type="ChEBI" id="CHEBI:65315"/>
        <dbReference type="ChEBI" id="CHEBI:74443"/>
        <dbReference type="EC" id="1.3.1.91"/>
    </reaction>
</comment>
<feature type="domain" description="DUS-like FMN-binding" evidence="14">
    <location>
        <begin position="12"/>
        <end position="311"/>
    </location>
</feature>
<dbReference type="Proteomes" id="UP000235116">
    <property type="component" value="Chromosome"/>
</dbReference>
<keyword evidence="3 10" id="KW-0285">Flavoprotein</keyword>
<dbReference type="OrthoDB" id="9783413at2"/>
<comment type="catalytic activity">
    <reaction evidence="10">
        <text>5,6-dihydrouridine(20a) in tRNA + NAD(+) = uridine(20a) in tRNA + NADH + H(+)</text>
        <dbReference type="Rhea" id="RHEA:53348"/>
        <dbReference type="Rhea" id="RHEA-COMP:13535"/>
        <dbReference type="Rhea" id="RHEA-COMP:13536"/>
        <dbReference type="ChEBI" id="CHEBI:15378"/>
        <dbReference type="ChEBI" id="CHEBI:57540"/>
        <dbReference type="ChEBI" id="CHEBI:57945"/>
        <dbReference type="ChEBI" id="CHEBI:65315"/>
        <dbReference type="ChEBI" id="CHEBI:74443"/>
    </reaction>
</comment>
<dbReference type="GO" id="GO:0010181">
    <property type="term" value="F:FMN binding"/>
    <property type="evidence" value="ECO:0007669"/>
    <property type="project" value="UniProtKB-UniRule"/>
</dbReference>
<dbReference type="AlphaFoldDB" id="A0A2K9LR21"/>
<dbReference type="CDD" id="cd02801">
    <property type="entry name" value="DUS_like_FMN"/>
    <property type="match status" value="1"/>
</dbReference>
<keyword evidence="7 10" id="KW-0694">RNA-binding</keyword>
<keyword evidence="4 10" id="KW-0288">FMN</keyword>
<evidence type="ECO:0000256" key="4">
    <source>
        <dbReference type="ARBA" id="ARBA00022643"/>
    </source>
</evidence>
<dbReference type="Gene3D" id="3.20.20.70">
    <property type="entry name" value="Aldolase class I"/>
    <property type="match status" value="1"/>
</dbReference>
<feature type="site" description="Interacts with tRNA" evidence="10">
    <location>
        <position position="94"/>
    </location>
</feature>
<dbReference type="NCBIfam" id="NF008774">
    <property type="entry name" value="PRK11815.1"/>
    <property type="match status" value="1"/>
</dbReference>
<evidence type="ECO:0000256" key="6">
    <source>
        <dbReference type="ARBA" id="ARBA00022857"/>
    </source>
</evidence>
<dbReference type="EMBL" id="CP022684">
    <property type="protein sequence ID" value="AUM14690.1"/>
    <property type="molecule type" value="Genomic_DNA"/>
</dbReference>
<evidence type="ECO:0000256" key="10">
    <source>
        <dbReference type="HAMAP-Rule" id="MF_02041"/>
    </source>
</evidence>
<dbReference type="InterPro" id="IPR004653">
    <property type="entry name" value="DusA"/>
</dbReference>
<dbReference type="InterPro" id="IPR035587">
    <property type="entry name" value="DUS-like_FMN-bd"/>
</dbReference>
<evidence type="ECO:0000256" key="5">
    <source>
        <dbReference type="ARBA" id="ARBA00022694"/>
    </source>
</evidence>
<evidence type="ECO:0000256" key="9">
    <source>
        <dbReference type="ARBA" id="ARBA00058013"/>
    </source>
</evidence>
<comment type="cofactor">
    <cofactor evidence="1 10 11 13">
        <name>FMN</name>
        <dbReference type="ChEBI" id="CHEBI:58210"/>
    </cofactor>
</comment>
<dbReference type="PANTHER" id="PTHR42907">
    <property type="entry name" value="FMN-LINKED OXIDOREDUCTASES SUPERFAMILY PROTEIN"/>
    <property type="match status" value="1"/>
</dbReference>
<comment type="similarity">
    <text evidence="11">Belongs to the dus family.</text>
</comment>
<sequence length="342" mass="38087">MNRKTINRRFCVAPMLDWTDSHCRGFHRLMTKESVLYTEMVTTGALVYGDVERHLGYIEAEHPVALQLGGSDPTDLAHCSKLAQSYGYDEVNLNVGCPSDRVQSGRFGACLMADPGLVAECTAAMIEAVDIPVTVKCRIGIDEQDDYADLQRFVSLVADSGVTTFIVHARKAWLDGLSPKENRDIPPLNYDRVYLLKEEFPDLEIIINGGINNLDETLLQLEKVDGVMMGRAAYQSPFILKEVDQRIYGSERPVISDAELIEQLCDYVELRLAGGAQLKYISRHVVGLFQSRAGARQWRRYLSENAFKPGSGTEVIRAAAAFIPDLSYDSDITTPSISNTRQ</sequence>
<comment type="catalytic activity">
    <reaction evidence="10">
        <text>5,6-dihydrouridine(20a) in tRNA + NADP(+) = uridine(20a) in tRNA + NADPH + H(+)</text>
        <dbReference type="Rhea" id="RHEA:53344"/>
        <dbReference type="Rhea" id="RHEA-COMP:13535"/>
        <dbReference type="Rhea" id="RHEA-COMP:13536"/>
        <dbReference type="ChEBI" id="CHEBI:15378"/>
        <dbReference type="ChEBI" id="CHEBI:57783"/>
        <dbReference type="ChEBI" id="CHEBI:58349"/>
        <dbReference type="ChEBI" id="CHEBI:65315"/>
        <dbReference type="ChEBI" id="CHEBI:74443"/>
    </reaction>
</comment>
<dbReference type="Gene3D" id="1.20.120.1460">
    <property type="match status" value="1"/>
</dbReference>
<dbReference type="KEGG" id="kak:Kalk_20640"/>
<dbReference type="NCBIfam" id="TIGR00742">
    <property type="entry name" value="yjbN"/>
    <property type="match status" value="1"/>
</dbReference>
<dbReference type="SUPFAM" id="SSF51395">
    <property type="entry name" value="FMN-linked oxidoreductases"/>
    <property type="match status" value="1"/>
</dbReference>
<feature type="binding site" evidence="10">
    <location>
        <begin position="14"/>
        <end position="16"/>
    </location>
    <ligand>
        <name>FMN</name>
        <dbReference type="ChEBI" id="CHEBI:58210"/>
    </ligand>
</feature>
<dbReference type="FunFam" id="3.20.20.70:FF:000083">
    <property type="entry name" value="tRNA-dihydrouridine(20/20a) synthase"/>
    <property type="match status" value="1"/>
</dbReference>
<evidence type="ECO:0000256" key="3">
    <source>
        <dbReference type="ARBA" id="ARBA00022630"/>
    </source>
</evidence>
<evidence type="ECO:0000256" key="1">
    <source>
        <dbReference type="ARBA" id="ARBA00001917"/>
    </source>
</evidence>
<dbReference type="GO" id="GO:0000049">
    <property type="term" value="F:tRNA binding"/>
    <property type="evidence" value="ECO:0007669"/>
    <property type="project" value="UniProtKB-UniRule"/>
</dbReference>
<evidence type="ECO:0000256" key="2">
    <source>
        <dbReference type="ARBA" id="ARBA00022555"/>
    </source>
</evidence>
<dbReference type="InterPro" id="IPR018517">
    <property type="entry name" value="tRNA_hU_synthase_CS"/>
</dbReference>
<dbReference type="GO" id="GO:0050660">
    <property type="term" value="F:flavin adenine dinucleotide binding"/>
    <property type="evidence" value="ECO:0007669"/>
    <property type="project" value="InterPro"/>
</dbReference>
<evidence type="ECO:0000256" key="7">
    <source>
        <dbReference type="ARBA" id="ARBA00022884"/>
    </source>
</evidence>
<dbReference type="Pfam" id="PF01207">
    <property type="entry name" value="Dus"/>
    <property type="match status" value="1"/>
</dbReference>
<evidence type="ECO:0000256" key="12">
    <source>
        <dbReference type="PIRSR" id="PIRSR006621-1"/>
    </source>
</evidence>
<evidence type="ECO:0000256" key="8">
    <source>
        <dbReference type="ARBA" id="ARBA00023002"/>
    </source>
</evidence>